<comment type="caution">
    <text evidence="7">The sequence shown here is derived from an EMBL/GenBank/DDBJ whole genome shotgun (WGS) entry which is preliminary data.</text>
</comment>
<evidence type="ECO:0000256" key="6">
    <source>
        <dbReference type="SAM" id="Phobius"/>
    </source>
</evidence>
<dbReference type="InterPro" id="IPR023214">
    <property type="entry name" value="HAD_sf"/>
</dbReference>
<keyword evidence="7" id="KW-0808">Transferase</keyword>
<dbReference type="Proteomes" id="UP000447355">
    <property type="component" value="Unassembled WGS sequence"/>
</dbReference>
<proteinExistence type="predicted"/>
<dbReference type="EMBL" id="WWCX01000001">
    <property type="protein sequence ID" value="MYM92338.1"/>
    <property type="molecule type" value="Genomic_DNA"/>
</dbReference>
<dbReference type="Gene3D" id="3.40.50.1000">
    <property type="entry name" value="HAD superfamily/HAD-like"/>
    <property type="match status" value="1"/>
</dbReference>
<evidence type="ECO:0000313" key="8">
    <source>
        <dbReference type="Proteomes" id="UP000447355"/>
    </source>
</evidence>
<dbReference type="RefSeq" id="WP_161081611.1">
    <property type="nucleotide sequence ID" value="NZ_WWCX01000001.1"/>
</dbReference>
<dbReference type="AlphaFoldDB" id="A0A845GH54"/>
<dbReference type="InterPro" id="IPR000537">
    <property type="entry name" value="UbiA_prenyltransferase"/>
</dbReference>
<name>A0A845GH54_9BURK</name>
<feature type="transmembrane region" description="Helical" evidence="6">
    <location>
        <begin position="507"/>
        <end position="525"/>
    </location>
</feature>
<dbReference type="Pfam" id="PF01040">
    <property type="entry name" value="UbiA"/>
    <property type="match status" value="1"/>
</dbReference>
<keyword evidence="3 6" id="KW-0812">Transmembrane</keyword>
<dbReference type="SUPFAM" id="SSF56784">
    <property type="entry name" value="HAD-like"/>
    <property type="match status" value="1"/>
</dbReference>
<dbReference type="Gene3D" id="1.10.357.140">
    <property type="entry name" value="UbiA prenyltransferase"/>
    <property type="match status" value="1"/>
</dbReference>
<feature type="transmembrane region" description="Helical" evidence="6">
    <location>
        <begin position="474"/>
        <end position="495"/>
    </location>
</feature>
<protein>
    <submittedName>
        <fullName evidence="7">UbiA family prenyltransferase</fullName>
    </submittedName>
</protein>
<feature type="transmembrane region" description="Helical" evidence="6">
    <location>
        <begin position="349"/>
        <end position="371"/>
    </location>
</feature>
<evidence type="ECO:0000256" key="1">
    <source>
        <dbReference type="ARBA" id="ARBA00004141"/>
    </source>
</evidence>
<dbReference type="CDD" id="cd13963">
    <property type="entry name" value="PT_UbiA_2"/>
    <property type="match status" value="1"/>
</dbReference>
<dbReference type="InterPro" id="IPR036412">
    <property type="entry name" value="HAD-like_sf"/>
</dbReference>
<dbReference type="InterPro" id="IPR044878">
    <property type="entry name" value="UbiA_sf"/>
</dbReference>
<feature type="transmembrane region" description="Helical" evidence="6">
    <location>
        <begin position="377"/>
        <end position="394"/>
    </location>
</feature>
<dbReference type="GO" id="GO:0016765">
    <property type="term" value="F:transferase activity, transferring alkyl or aryl (other than methyl) groups"/>
    <property type="evidence" value="ECO:0007669"/>
    <property type="project" value="InterPro"/>
</dbReference>
<reference evidence="7" key="1">
    <citation type="submission" date="2019-12" db="EMBL/GenBank/DDBJ databases">
        <title>Novel species isolated from a subtropical stream in China.</title>
        <authorList>
            <person name="Lu H."/>
        </authorList>
    </citation>
    <scope>NUCLEOTIDE SEQUENCE [LARGE SCALE GENOMIC DNA]</scope>
    <source>
        <strain evidence="7">FT81W</strain>
    </source>
</reference>
<gene>
    <name evidence="7" type="ORF">GTP90_00515</name>
</gene>
<keyword evidence="4 6" id="KW-1133">Transmembrane helix</keyword>
<evidence type="ECO:0000256" key="3">
    <source>
        <dbReference type="ARBA" id="ARBA00022692"/>
    </source>
</evidence>
<feature type="transmembrane region" description="Helical" evidence="6">
    <location>
        <begin position="545"/>
        <end position="565"/>
    </location>
</feature>
<dbReference type="GO" id="GO:0016020">
    <property type="term" value="C:membrane"/>
    <property type="evidence" value="ECO:0007669"/>
    <property type="project" value="UniProtKB-SubCell"/>
</dbReference>
<evidence type="ECO:0000313" key="7">
    <source>
        <dbReference type="EMBL" id="MYM92338.1"/>
    </source>
</evidence>
<dbReference type="NCBIfam" id="NF006088">
    <property type="entry name" value="PRK08238.1"/>
    <property type="match status" value="1"/>
</dbReference>
<sequence>MITFGVSIVVERAMACRLAVLLACLRAAHGRVAPRSRISIGLTEVEASMDYCETEQDQAAADGGVAFAFPHQLVDEEDLYLSGSAVNGLPLLVDMDRTLIQTDLLSEAANLFVAAHPAKLFRLCGWARAGRGTLKSQLACNTCIDVASLPYHAQLIQWLREKRAAGRRLVLVTAFERNVAQRLFAHLGFFHELLLTAGSGDTGPVNKLEHITARFPRGQFEYVGDSWSDMAVWQASRTAHVVSRSRRLISAVGKFGNLGEVFQPCAFSPLSAFARALRPHQWVKNLLVMVPLMASHHYADFAACSQALLALVAFCLAASSVYLLNDLVDVVSDRRHPSKRLRPFAAGHLRLLLGWCAWPLLAASSLALSATFLSGQFVGWLAVYGALTATYTFYLKRIPIVDVLSLAALYTLRIIAGAAAIGVPLSFWLLAFSVFLFLSLAFIKRYSELLRLTEGAGKGAAAHGRGYYASDLDVVANLGGSSGYAAVLVLALYIQDSHTLELYPAPHYIWLACPALLFWISRAWMLAHRGRMLEDPIMFALKDRASWLVAATIASVFVLASMPALG</sequence>
<feature type="transmembrane region" description="Helical" evidence="6">
    <location>
        <begin position="307"/>
        <end position="328"/>
    </location>
</feature>
<keyword evidence="5 6" id="KW-0472">Membrane</keyword>
<evidence type="ECO:0000256" key="5">
    <source>
        <dbReference type="ARBA" id="ARBA00023136"/>
    </source>
</evidence>
<evidence type="ECO:0000256" key="4">
    <source>
        <dbReference type="ARBA" id="ARBA00022989"/>
    </source>
</evidence>
<organism evidence="7 8">
    <name type="scientific">Duganella vulcania</name>
    <dbReference type="NCBI Taxonomy" id="2692166"/>
    <lineage>
        <taxon>Bacteria</taxon>
        <taxon>Pseudomonadati</taxon>
        <taxon>Pseudomonadota</taxon>
        <taxon>Betaproteobacteria</taxon>
        <taxon>Burkholderiales</taxon>
        <taxon>Oxalobacteraceae</taxon>
        <taxon>Telluria group</taxon>
        <taxon>Duganella</taxon>
    </lineage>
</organism>
<keyword evidence="2" id="KW-1003">Cell membrane</keyword>
<feature type="transmembrane region" description="Helical" evidence="6">
    <location>
        <begin position="427"/>
        <end position="443"/>
    </location>
</feature>
<comment type="subcellular location">
    <subcellularLocation>
        <location evidence="1">Membrane</location>
        <topology evidence="1">Multi-pass membrane protein</topology>
    </subcellularLocation>
</comment>
<accession>A0A845GH54</accession>
<feature type="transmembrane region" description="Helical" evidence="6">
    <location>
        <begin position="401"/>
        <end position="421"/>
    </location>
</feature>
<evidence type="ECO:0000256" key="2">
    <source>
        <dbReference type="ARBA" id="ARBA00022475"/>
    </source>
</evidence>